<dbReference type="Pfam" id="PF22703">
    <property type="entry name" value="Cdc6_lid"/>
    <property type="match status" value="1"/>
</dbReference>
<organism evidence="8 9">
    <name type="scientific">Candidatus Nitrosotalea okcheonensis</name>
    <dbReference type="NCBI Taxonomy" id="1903276"/>
    <lineage>
        <taxon>Archaea</taxon>
        <taxon>Nitrososphaerota</taxon>
        <taxon>Nitrososphaeria</taxon>
        <taxon>Nitrosotaleales</taxon>
        <taxon>Nitrosotaleaceae</taxon>
        <taxon>Nitrosotalea</taxon>
    </lineage>
</organism>
<dbReference type="CDD" id="cd00009">
    <property type="entry name" value="AAA"/>
    <property type="match status" value="1"/>
</dbReference>
<keyword evidence="4 5" id="KW-0067">ATP-binding</keyword>
<protein>
    <recommendedName>
        <fullName evidence="5">ORC1-type DNA replication protein</fullName>
    </recommendedName>
</protein>
<feature type="binding site" evidence="5">
    <location>
        <position position="243"/>
    </location>
    <ligand>
        <name>ATP</name>
        <dbReference type="ChEBI" id="CHEBI:30616"/>
    </ligand>
</feature>
<gene>
    <name evidence="8" type="primary">cdc</name>
    <name evidence="8" type="ORF">NCS_11878</name>
</gene>
<feature type="domain" description="AAA+ ATPase" evidence="6">
    <location>
        <begin position="68"/>
        <end position="232"/>
    </location>
</feature>
<dbReference type="Gene3D" id="3.40.50.300">
    <property type="entry name" value="P-loop containing nucleotide triphosphate hydrolases"/>
    <property type="match status" value="1"/>
</dbReference>
<reference evidence="9" key="1">
    <citation type="submission" date="2017-03" db="EMBL/GenBank/DDBJ databases">
        <authorList>
            <person name="Herbold C."/>
        </authorList>
    </citation>
    <scope>NUCLEOTIDE SEQUENCE [LARGE SCALE GENOMIC DNA]</scope>
</reference>
<dbReference type="GO" id="GO:0005524">
    <property type="term" value="F:ATP binding"/>
    <property type="evidence" value="ECO:0007669"/>
    <property type="project" value="UniProtKB-UniRule"/>
</dbReference>
<dbReference type="Pfam" id="PF09079">
    <property type="entry name" value="WHD_Cdc6"/>
    <property type="match status" value="1"/>
</dbReference>
<dbReference type="InterPro" id="IPR055237">
    <property type="entry name" value="Cdc6_lid"/>
</dbReference>
<name>A0A2H1FH19_9ARCH</name>
<keyword evidence="2 5" id="KW-0235">DNA replication</keyword>
<dbReference type="FunFam" id="3.40.50.300:FF:000930">
    <property type="entry name" value="ORC1-type DNA replication protein"/>
    <property type="match status" value="1"/>
</dbReference>
<proteinExistence type="inferred from homology"/>
<dbReference type="InterPro" id="IPR036390">
    <property type="entry name" value="WH_DNA-bd_sf"/>
</dbReference>
<dbReference type="GO" id="GO:0016887">
    <property type="term" value="F:ATP hydrolysis activity"/>
    <property type="evidence" value="ECO:0007669"/>
    <property type="project" value="InterPro"/>
</dbReference>
<dbReference type="InterPro" id="IPR036388">
    <property type="entry name" value="WH-like_DNA-bd_sf"/>
</dbReference>
<evidence type="ECO:0000313" key="9">
    <source>
        <dbReference type="Proteomes" id="UP000230607"/>
    </source>
</evidence>
<dbReference type="SMART" id="SM01074">
    <property type="entry name" value="Cdc6_C"/>
    <property type="match status" value="1"/>
</dbReference>
<evidence type="ECO:0000256" key="4">
    <source>
        <dbReference type="ARBA" id="ARBA00022840"/>
    </source>
</evidence>
<feature type="binding site" evidence="5">
    <location>
        <position position="231"/>
    </location>
    <ligand>
        <name>ATP</name>
        <dbReference type="ChEBI" id="CHEBI:30616"/>
    </ligand>
</feature>
<sequence>MDREETMVCASMTKDPIDKLLDDAQSGKSLFKNREVLHFTFIPDVILHREDEQKKVTQSLLPLLKKSRPSNLLVYGKPGTGKTLVVKKVLGKIQERVKDNSFPIQLLYANAKEETTLYGLLVKLGRQLGLTSQKELPSTGLSISEVFNRIISVIEKNSLNTVFVIDEIDYLVELVSKSGKDVFYSLTRANERLKKGTLTLIGISNDLTFKERLDPRVLSSLSEEEVIFTNYTVGQINEILEERIKVAFIPDTVDQAALNLCSAMSGQEHGDARRAIDLLRVAGEIAEREQSDTVKEAHIRRASLKMEEDKETTALNSYPLHEKLLILAVMKASGNTTGEIYQSYKNLCKITRQKELTQRRITQMLSEIEMTGLITGKIIHQGMHGRTKKFNLTLNADIVKKAFKEDLALEDLL</sequence>
<evidence type="ECO:0000256" key="2">
    <source>
        <dbReference type="ARBA" id="ARBA00022705"/>
    </source>
</evidence>
<evidence type="ECO:0000256" key="3">
    <source>
        <dbReference type="ARBA" id="ARBA00022741"/>
    </source>
</evidence>
<keyword evidence="9" id="KW-1185">Reference proteome</keyword>
<dbReference type="AlphaFoldDB" id="A0A2H1FH19"/>
<evidence type="ECO:0000313" key="8">
    <source>
        <dbReference type="EMBL" id="SMH72066.1"/>
    </source>
</evidence>
<dbReference type="FunFam" id="1.10.8.60:FF:000073">
    <property type="entry name" value="ORC1-type DNA replication protein"/>
    <property type="match status" value="1"/>
</dbReference>
<comment type="function">
    <text evidence="5">Involved in regulation of DNA replication.</text>
</comment>
<dbReference type="SMART" id="SM00382">
    <property type="entry name" value="AAA"/>
    <property type="match status" value="1"/>
</dbReference>
<dbReference type="Gene3D" id="1.10.10.10">
    <property type="entry name" value="Winged helix-like DNA-binding domain superfamily/Winged helix DNA-binding domain"/>
    <property type="match status" value="1"/>
</dbReference>
<dbReference type="InterPro" id="IPR027417">
    <property type="entry name" value="P-loop_NTPase"/>
</dbReference>
<dbReference type="Proteomes" id="UP000230607">
    <property type="component" value="Chromosome 1"/>
</dbReference>
<feature type="domain" description="Cdc6 C-terminal" evidence="7">
    <location>
        <begin position="324"/>
        <end position="403"/>
    </location>
</feature>
<dbReference type="Pfam" id="PF13401">
    <property type="entry name" value="AAA_22"/>
    <property type="match status" value="1"/>
</dbReference>
<dbReference type="InterPro" id="IPR050311">
    <property type="entry name" value="ORC1/CDC6"/>
</dbReference>
<dbReference type="InterPro" id="IPR049945">
    <property type="entry name" value="AAA_22"/>
</dbReference>
<dbReference type="PANTHER" id="PTHR10763">
    <property type="entry name" value="CELL DIVISION CONTROL PROTEIN 6-RELATED"/>
    <property type="match status" value="1"/>
</dbReference>
<dbReference type="HAMAP" id="MF_01407">
    <property type="entry name" value="ORC1_type_DNA_replic_protein"/>
    <property type="match status" value="1"/>
</dbReference>
<comment type="similarity">
    <text evidence="1 5">Belongs to the CDC6/cdc18 family.</text>
</comment>
<dbReference type="InterPro" id="IPR014277">
    <property type="entry name" value="Orc1/Cdc6_arc"/>
</dbReference>
<dbReference type="Gene3D" id="1.10.8.60">
    <property type="match status" value="1"/>
</dbReference>
<dbReference type="SUPFAM" id="SSF46785">
    <property type="entry name" value="Winged helix' DNA-binding domain"/>
    <property type="match status" value="1"/>
</dbReference>
<dbReference type="GO" id="GO:0006260">
    <property type="term" value="P:DNA replication"/>
    <property type="evidence" value="ECO:0007669"/>
    <property type="project" value="UniProtKB-UniRule"/>
</dbReference>
<keyword evidence="3 5" id="KW-0547">Nucleotide-binding</keyword>
<dbReference type="NCBIfam" id="TIGR02928">
    <property type="entry name" value="orc1/cdc6 family replication initiation protein"/>
    <property type="match status" value="1"/>
</dbReference>
<evidence type="ECO:0000259" key="6">
    <source>
        <dbReference type="SMART" id="SM00382"/>
    </source>
</evidence>
<accession>A0A2H1FH19</accession>
<dbReference type="EMBL" id="LT841358">
    <property type="protein sequence ID" value="SMH72066.1"/>
    <property type="molecule type" value="Genomic_DNA"/>
</dbReference>
<dbReference type="CDD" id="cd08768">
    <property type="entry name" value="Cdc6_C"/>
    <property type="match status" value="1"/>
</dbReference>
<evidence type="ECO:0000256" key="1">
    <source>
        <dbReference type="ARBA" id="ARBA00006184"/>
    </source>
</evidence>
<dbReference type="InterPro" id="IPR003593">
    <property type="entry name" value="AAA+_ATPase"/>
</dbReference>
<evidence type="ECO:0000259" key="7">
    <source>
        <dbReference type="SMART" id="SM01074"/>
    </source>
</evidence>
<dbReference type="PANTHER" id="PTHR10763:SF26">
    <property type="entry name" value="CELL DIVISION CONTROL PROTEIN 6 HOMOLOG"/>
    <property type="match status" value="1"/>
</dbReference>
<evidence type="ECO:0000256" key="5">
    <source>
        <dbReference type="HAMAP-Rule" id="MF_01407"/>
    </source>
</evidence>
<dbReference type="InterPro" id="IPR015163">
    <property type="entry name" value="Cdc6_C"/>
</dbReference>
<dbReference type="SUPFAM" id="SSF52540">
    <property type="entry name" value="P-loop containing nucleoside triphosphate hydrolases"/>
    <property type="match status" value="1"/>
</dbReference>
<feature type="binding site" evidence="5">
    <location>
        <begin position="80"/>
        <end position="84"/>
    </location>
    <ligand>
        <name>ATP</name>
        <dbReference type="ChEBI" id="CHEBI:30616"/>
    </ligand>
</feature>